<dbReference type="FunFam" id="3.30.200.20:FF:000454">
    <property type="entry name" value="Leucine-rich repeat receptor-like tyrosine-protein kinase PXC3"/>
    <property type="match status" value="1"/>
</dbReference>
<evidence type="ECO:0000256" key="3">
    <source>
        <dbReference type="ARBA" id="ARBA00022679"/>
    </source>
</evidence>
<evidence type="ECO:0000256" key="13">
    <source>
        <dbReference type="SAM" id="Phobius"/>
    </source>
</evidence>
<dbReference type="InterPro" id="IPR000719">
    <property type="entry name" value="Prot_kinase_dom"/>
</dbReference>
<dbReference type="GO" id="GO:0016020">
    <property type="term" value="C:membrane"/>
    <property type="evidence" value="ECO:0007669"/>
    <property type="project" value="UniProtKB-SubCell"/>
</dbReference>
<evidence type="ECO:0000256" key="14">
    <source>
        <dbReference type="SAM" id="SignalP"/>
    </source>
</evidence>
<evidence type="ECO:0000256" key="2">
    <source>
        <dbReference type="ARBA" id="ARBA00022614"/>
    </source>
</evidence>
<gene>
    <name evidence="16" type="ORF">MUK42_10759</name>
</gene>
<sequence>MFAVRSLRCCHVFFSLVMATHLLLTSRPPAAAQLADQSTMAALQQELAVAGWDSDSSSYCAWRGVTCGGGGGGADRPVEALELPHRNLQGNISLVSQLRSLKRLDLSGNSFRGPIPPSLGSLDALQFLDLSMNRFEDRIPSSLGGLKDLTSLNLSNNVLLGEVPDELRNLARLQELQISGNKLSGRIPGWVGDLADLRVFSAYENGLVGVIPRNLGSISQLKVLNLHSNQLEGGIPDSIFRSGNLQVLVLTLNRLNGSLPASIGNCQGLSNFRIGNNELVGSIPFSIGNISSLTYFEADNNRLSGEIPPEFAQCSNLTLLNLAYNGLTGTVPDKLGQLNNLQEFIVSGNSLGGEFPKSMLRCRNLSKLDLSYNRFDGGLPEDLCSMSRLQFLLLDHNSISREIPRGIGNCNRLLELQLGSNYLSGVIPPEIGKIKNLQIALNLSFNRLWGQVPRELGKLDKLVELDVSNNQLSGCIPPELKGMLSLIEVNFSNNQLRGQIPIFGPFQKSPRSSFLGNEGLCGDPLNSDCGTLFGSDYDSDHHKVSYKIILTVVGSGLTVFTMVSVVVGFFMLREKQEMDAKAAKVAGDVVVPRPQIAAGNVFIESLKQAIDFESVVKATMEDASKISSGTFSTVYKAVMPSGLIVSVRRLKSVDKTVTHHQNKMIRELERLGNLCHANLMRPIGYVIYEDVALLLHHHMPNGTLAELLHGTVQAESEPDWLRRLSIAIGVAEGLAFLHHIAIIHLDISSSNIFLDSHFNPLIEEIEISKLLDPSKGTASISAVAGSFGYIPPEYAYTMQVTVSGNVYSFGVVLLEILTSKLPVDEVFGEGMDLVKWVHNASERGETPEQIMDARLSTFSFAWRKQMLGVLKVAMLCTDKTPAKRPKMKKVVEMLLESKDN</sequence>
<dbReference type="SMART" id="SM00369">
    <property type="entry name" value="LRR_TYP"/>
    <property type="match status" value="7"/>
</dbReference>
<dbReference type="InterPro" id="IPR032675">
    <property type="entry name" value="LRR_dom_sf"/>
</dbReference>
<evidence type="ECO:0000256" key="6">
    <source>
        <dbReference type="ARBA" id="ARBA00022737"/>
    </source>
</evidence>
<dbReference type="Gene3D" id="3.30.200.20">
    <property type="entry name" value="Phosphorylase Kinase, domain 1"/>
    <property type="match status" value="1"/>
</dbReference>
<dbReference type="PANTHER" id="PTHR48056:SF40">
    <property type="entry name" value="LEUCINE-RICH REPEAT RECEPTOR-LIKE TYROSINE-PROTEIN KINASE PXC3"/>
    <property type="match status" value="1"/>
</dbReference>
<dbReference type="SUPFAM" id="SSF56112">
    <property type="entry name" value="Protein kinase-like (PK-like)"/>
    <property type="match status" value="1"/>
</dbReference>
<dbReference type="InterPro" id="IPR001245">
    <property type="entry name" value="Ser-Thr/Tyr_kinase_cat_dom"/>
</dbReference>
<feature type="domain" description="Protein kinase" evidence="15">
    <location>
        <begin position="620"/>
        <end position="900"/>
    </location>
</feature>
<dbReference type="Pfam" id="PF00560">
    <property type="entry name" value="LRR_1"/>
    <property type="match status" value="6"/>
</dbReference>
<dbReference type="Pfam" id="PF08263">
    <property type="entry name" value="LRRNT_2"/>
    <property type="match status" value="1"/>
</dbReference>
<dbReference type="SUPFAM" id="SSF52047">
    <property type="entry name" value="RNI-like"/>
    <property type="match status" value="1"/>
</dbReference>
<dbReference type="FunFam" id="3.80.10.10:FF:000095">
    <property type="entry name" value="LRR receptor-like serine/threonine-protein kinase GSO1"/>
    <property type="match status" value="2"/>
</dbReference>
<keyword evidence="5 14" id="KW-0732">Signal</keyword>
<feature type="chain" id="PRO_5038527890" evidence="14">
    <location>
        <begin position="26"/>
        <end position="900"/>
    </location>
</feature>
<keyword evidence="12" id="KW-0325">Glycoprotein</keyword>
<dbReference type="PROSITE" id="PS50011">
    <property type="entry name" value="PROTEIN_KINASE_DOM"/>
    <property type="match status" value="1"/>
</dbReference>
<proteinExistence type="predicted"/>
<evidence type="ECO:0000256" key="10">
    <source>
        <dbReference type="ARBA" id="ARBA00023136"/>
    </source>
</evidence>
<dbReference type="InterPro" id="IPR013210">
    <property type="entry name" value="LRR_N_plant-typ"/>
</dbReference>
<evidence type="ECO:0000256" key="1">
    <source>
        <dbReference type="ARBA" id="ARBA00004479"/>
    </source>
</evidence>
<accession>A0A9E7GLB4</accession>
<evidence type="ECO:0000256" key="4">
    <source>
        <dbReference type="ARBA" id="ARBA00022692"/>
    </source>
</evidence>
<evidence type="ECO:0000313" key="16">
    <source>
        <dbReference type="EMBL" id="URE17624.1"/>
    </source>
</evidence>
<dbReference type="Pfam" id="PF23598">
    <property type="entry name" value="LRR_14"/>
    <property type="match status" value="1"/>
</dbReference>
<dbReference type="PROSITE" id="PS00109">
    <property type="entry name" value="PROTEIN_KINASE_TYR"/>
    <property type="match status" value="1"/>
</dbReference>
<dbReference type="Gene3D" id="3.80.10.10">
    <property type="entry name" value="Ribonuclease Inhibitor"/>
    <property type="match status" value="3"/>
</dbReference>
<dbReference type="EMBL" id="CP097509">
    <property type="protein sequence ID" value="URE17624.1"/>
    <property type="molecule type" value="Genomic_DNA"/>
</dbReference>
<keyword evidence="7" id="KW-0547">Nucleotide-binding</keyword>
<dbReference type="InterPro" id="IPR003591">
    <property type="entry name" value="Leu-rich_rpt_typical-subtyp"/>
</dbReference>
<dbReference type="FunFam" id="1.10.510.10:FF:000388">
    <property type="entry name" value="Leucine-rich repeat receptor-like tyrosine-protein kinase PXC3"/>
    <property type="match status" value="1"/>
</dbReference>
<keyword evidence="17" id="KW-1185">Reference proteome</keyword>
<keyword evidence="6" id="KW-0677">Repeat</keyword>
<dbReference type="CDD" id="cd14066">
    <property type="entry name" value="STKc_IRAK"/>
    <property type="match status" value="1"/>
</dbReference>
<dbReference type="InterPro" id="IPR008266">
    <property type="entry name" value="Tyr_kinase_AS"/>
</dbReference>
<keyword evidence="10 13" id="KW-0472">Membrane</keyword>
<evidence type="ECO:0000256" key="9">
    <source>
        <dbReference type="ARBA" id="ARBA00022989"/>
    </source>
</evidence>
<comment type="subcellular location">
    <subcellularLocation>
        <location evidence="1">Membrane</location>
        <topology evidence="1">Single-pass type I membrane protein</topology>
    </subcellularLocation>
</comment>
<feature type="transmembrane region" description="Helical" evidence="13">
    <location>
        <begin position="548"/>
        <end position="572"/>
    </location>
</feature>
<dbReference type="GO" id="GO:0004674">
    <property type="term" value="F:protein serine/threonine kinase activity"/>
    <property type="evidence" value="ECO:0007669"/>
    <property type="project" value="UniProtKB-EC"/>
</dbReference>
<name>A0A9E7GLB4_9LILI</name>
<dbReference type="PANTHER" id="PTHR48056">
    <property type="entry name" value="LRR RECEPTOR-LIKE SERINE/THREONINE-PROTEIN KINASE-RELATED"/>
    <property type="match status" value="1"/>
</dbReference>
<evidence type="ECO:0000313" key="17">
    <source>
        <dbReference type="Proteomes" id="UP001055439"/>
    </source>
</evidence>
<keyword evidence="4 13" id="KW-0812">Transmembrane</keyword>
<evidence type="ECO:0000259" key="15">
    <source>
        <dbReference type="PROSITE" id="PS50011"/>
    </source>
</evidence>
<evidence type="ECO:0000256" key="8">
    <source>
        <dbReference type="ARBA" id="ARBA00022840"/>
    </source>
</evidence>
<dbReference type="InterPro" id="IPR050647">
    <property type="entry name" value="Plant_LRR-RLKs"/>
</dbReference>
<evidence type="ECO:0000256" key="5">
    <source>
        <dbReference type="ARBA" id="ARBA00022729"/>
    </source>
</evidence>
<dbReference type="InterPro" id="IPR055414">
    <property type="entry name" value="LRR_R13L4/SHOC2-like"/>
</dbReference>
<dbReference type="SUPFAM" id="SSF52058">
    <property type="entry name" value="L domain-like"/>
    <property type="match status" value="1"/>
</dbReference>
<evidence type="ECO:0000256" key="11">
    <source>
        <dbReference type="ARBA" id="ARBA00023170"/>
    </source>
</evidence>
<dbReference type="Gene3D" id="1.10.510.10">
    <property type="entry name" value="Transferase(Phosphotransferase) domain 1"/>
    <property type="match status" value="1"/>
</dbReference>
<keyword evidence="8" id="KW-0067">ATP-binding</keyword>
<keyword evidence="3" id="KW-0808">Transferase</keyword>
<protein>
    <submittedName>
        <fullName evidence="16">STYKc</fullName>
    </submittedName>
</protein>
<evidence type="ECO:0000256" key="7">
    <source>
        <dbReference type="ARBA" id="ARBA00022741"/>
    </source>
</evidence>
<dbReference type="OrthoDB" id="676979at2759"/>
<organism evidence="16 17">
    <name type="scientific">Musa troglodytarum</name>
    <name type="common">fe'i banana</name>
    <dbReference type="NCBI Taxonomy" id="320322"/>
    <lineage>
        <taxon>Eukaryota</taxon>
        <taxon>Viridiplantae</taxon>
        <taxon>Streptophyta</taxon>
        <taxon>Embryophyta</taxon>
        <taxon>Tracheophyta</taxon>
        <taxon>Spermatophyta</taxon>
        <taxon>Magnoliopsida</taxon>
        <taxon>Liliopsida</taxon>
        <taxon>Zingiberales</taxon>
        <taxon>Musaceae</taxon>
        <taxon>Musa</taxon>
    </lineage>
</organism>
<keyword evidence="2" id="KW-0433">Leucine-rich repeat</keyword>
<keyword evidence="9 13" id="KW-1133">Transmembrane helix</keyword>
<reference evidence="16" key="1">
    <citation type="submission" date="2022-05" db="EMBL/GenBank/DDBJ databases">
        <title>The Musa troglodytarum L. genome provides insights into the mechanism of non-climacteric behaviour and enrichment of carotenoids.</title>
        <authorList>
            <person name="Wang J."/>
        </authorList>
    </citation>
    <scope>NUCLEOTIDE SEQUENCE</scope>
    <source>
        <tissue evidence="16">Leaf</tissue>
    </source>
</reference>
<evidence type="ECO:0000256" key="12">
    <source>
        <dbReference type="ARBA" id="ARBA00023180"/>
    </source>
</evidence>
<keyword evidence="11" id="KW-0675">Receptor</keyword>
<dbReference type="Proteomes" id="UP001055439">
    <property type="component" value="Chromosome 7"/>
</dbReference>
<dbReference type="InterPro" id="IPR011009">
    <property type="entry name" value="Kinase-like_dom_sf"/>
</dbReference>
<dbReference type="AlphaFoldDB" id="A0A9E7GLB4"/>
<dbReference type="GO" id="GO:0033612">
    <property type="term" value="F:receptor serine/threonine kinase binding"/>
    <property type="evidence" value="ECO:0007669"/>
    <property type="project" value="TreeGrafter"/>
</dbReference>
<feature type="signal peptide" evidence="14">
    <location>
        <begin position="1"/>
        <end position="25"/>
    </location>
</feature>
<dbReference type="GO" id="GO:0005524">
    <property type="term" value="F:ATP binding"/>
    <property type="evidence" value="ECO:0007669"/>
    <property type="project" value="UniProtKB-KW"/>
</dbReference>
<dbReference type="InterPro" id="IPR001611">
    <property type="entry name" value="Leu-rich_rpt"/>
</dbReference>
<dbReference type="Pfam" id="PF07714">
    <property type="entry name" value="PK_Tyr_Ser-Thr"/>
    <property type="match status" value="1"/>
</dbReference>